<accession>A0A5U6NT03</accession>
<keyword evidence="2" id="KW-0456">Lyase</keyword>
<name>A0A5U6NT03_SALET</name>
<dbReference type="EMBL" id="AAGQWK010000007">
    <property type="protein sequence ID" value="EBR0141918.1"/>
    <property type="molecule type" value="Genomic_DNA"/>
</dbReference>
<proteinExistence type="predicted"/>
<keyword evidence="2" id="KW-0436">Ligase</keyword>
<dbReference type="AlphaFoldDB" id="A0A5U6NT03"/>
<dbReference type="GO" id="GO:0016829">
    <property type="term" value="F:lyase activity"/>
    <property type="evidence" value="ECO:0007669"/>
    <property type="project" value="UniProtKB-KW"/>
</dbReference>
<feature type="non-terminal residue" evidence="2">
    <location>
        <position position="41"/>
    </location>
</feature>
<protein>
    <submittedName>
        <fullName evidence="2">[citrate (Pro-3S)-lyase] ligase</fullName>
    </submittedName>
</protein>
<feature type="compositionally biased region" description="Polar residues" evidence="1">
    <location>
        <begin position="10"/>
        <end position="21"/>
    </location>
</feature>
<feature type="region of interest" description="Disordered" evidence="1">
    <location>
        <begin position="1"/>
        <end position="41"/>
    </location>
</feature>
<gene>
    <name evidence="2" type="ORF">DNV88_10030</name>
</gene>
<organism evidence="2">
    <name type="scientific">Salmonella enterica subsp. enterica serovar Agona</name>
    <dbReference type="NCBI Taxonomy" id="58095"/>
    <lineage>
        <taxon>Bacteria</taxon>
        <taxon>Pseudomonadati</taxon>
        <taxon>Pseudomonadota</taxon>
        <taxon>Gammaproteobacteria</taxon>
        <taxon>Enterobacterales</taxon>
        <taxon>Enterobacteriaceae</taxon>
        <taxon>Salmonella</taxon>
    </lineage>
</organism>
<evidence type="ECO:0000313" key="2">
    <source>
        <dbReference type="EMBL" id="EBR0141918.1"/>
    </source>
</evidence>
<dbReference type="GO" id="GO:0016874">
    <property type="term" value="F:ligase activity"/>
    <property type="evidence" value="ECO:0007669"/>
    <property type="project" value="UniProtKB-KW"/>
</dbReference>
<evidence type="ECO:0000256" key="1">
    <source>
        <dbReference type="SAM" id="MobiDB-lite"/>
    </source>
</evidence>
<reference evidence="2" key="1">
    <citation type="submission" date="2018-06" db="EMBL/GenBank/DDBJ databases">
        <authorList>
            <person name="Ashton P.M."/>
            <person name="Dallman T."/>
            <person name="Nair S."/>
            <person name="De Pinna E."/>
            <person name="Peters T."/>
            <person name="Grant K."/>
        </authorList>
    </citation>
    <scope>NUCLEOTIDE SEQUENCE</scope>
    <source>
        <strain evidence="2">428140</strain>
    </source>
</reference>
<feature type="compositionally biased region" description="Basic and acidic residues" evidence="1">
    <location>
        <begin position="30"/>
        <end position="41"/>
    </location>
</feature>
<sequence>MHQPHALKQGVQTFHFRSSSLRQRHQGVADGDRIPSFHRDT</sequence>
<comment type="caution">
    <text evidence="2">The sequence shown here is derived from an EMBL/GenBank/DDBJ whole genome shotgun (WGS) entry which is preliminary data.</text>
</comment>